<dbReference type="Proteomes" id="UP000324800">
    <property type="component" value="Unassembled WGS sequence"/>
</dbReference>
<dbReference type="PANTHER" id="PTHR13303">
    <property type="entry name" value="PREFOLDIN SUBUNIT 2"/>
    <property type="match status" value="1"/>
</dbReference>
<proteinExistence type="inferred from homology"/>
<organism evidence="4 5">
    <name type="scientific">Streblomastix strix</name>
    <dbReference type="NCBI Taxonomy" id="222440"/>
    <lineage>
        <taxon>Eukaryota</taxon>
        <taxon>Metamonada</taxon>
        <taxon>Preaxostyla</taxon>
        <taxon>Oxymonadida</taxon>
        <taxon>Streblomastigidae</taxon>
        <taxon>Streblomastix</taxon>
    </lineage>
</organism>
<dbReference type="AlphaFoldDB" id="A0A5J4WPG9"/>
<dbReference type="InterPro" id="IPR009053">
    <property type="entry name" value="Prefoldin"/>
</dbReference>
<dbReference type="OrthoDB" id="29646at2759"/>
<dbReference type="InterPro" id="IPR002777">
    <property type="entry name" value="PFD_beta-like"/>
</dbReference>
<evidence type="ECO:0000256" key="2">
    <source>
        <dbReference type="ARBA" id="ARBA00023186"/>
    </source>
</evidence>
<dbReference type="InterPro" id="IPR027235">
    <property type="entry name" value="PFD2"/>
</dbReference>
<dbReference type="GO" id="GO:0051082">
    <property type="term" value="F:unfolded protein binding"/>
    <property type="evidence" value="ECO:0007669"/>
    <property type="project" value="InterPro"/>
</dbReference>
<protein>
    <submittedName>
        <fullName evidence="4">Putative prefoldin subunit 2</fullName>
    </submittedName>
</protein>
<feature type="region of interest" description="Disordered" evidence="3">
    <location>
        <begin position="100"/>
        <end position="132"/>
    </location>
</feature>
<keyword evidence="2" id="KW-0143">Chaperone</keyword>
<sequence>MAQRGSIADLLQSLRAELIDLTQKINELDGEKAEHKLVIETLTPMDPARKCFRLVGDVLVERTVGEFLPAIKHNYDGICGISAQLTKQLEEKEQQLLSLQKKHNLAPSLPPASAAGKETKQKDKEGILVQQE</sequence>
<dbReference type="FunFam" id="1.10.287.370:FF:000002">
    <property type="entry name" value="Prefoldin subunit 2"/>
    <property type="match status" value="1"/>
</dbReference>
<evidence type="ECO:0000313" key="4">
    <source>
        <dbReference type="EMBL" id="KAA6396496.1"/>
    </source>
</evidence>
<dbReference type="Gene3D" id="1.10.287.370">
    <property type="match status" value="1"/>
</dbReference>
<reference evidence="4 5" key="1">
    <citation type="submission" date="2019-03" db="EMBL/GenBank/DDBJ databases">
        <title>Single cell metagenomics reveals metabolic interactions within the superorganism composed of flagellate Streblomastix strix and complex community of Bacteroidetes bacteria on its surface.</title>
        <authorList>
            <person name="Treitli S.C."/>
            <person name="Kolisko M."/>
            <person name="Husnik F."/>
            <person name="Keeling P."/>
            <person name="Hampl V."/>
        </authorList>
    </citation>
    <scope>NUCLEOTIDE SEQUENCE [LARGE SCALE GENOMIC DNA]</scope>
    <source>
        <strain evidence="4">ST1C</strain>
    </source>
</reference>
<dbReference type="Pfam" id="PF01920">
    <property type="entry name" value="Prefoldin_2"/>
    <property type="match status" value="1"/>
</dbReference>
<dbReference type="EMBL" id="SNRW01001414">
    <property type="protein sequence ID" value="KAA6396496.1"/>
    <property type="molecule type" value="Genomic_DNA"/>
</dbReference>
<evidence type="ECO:0000256" key="3">
    <source>
        <dbReference type="SAM" id="MobiDB-lite"/>
    </source>
</evidence>
<gene>
    <name evidence="4" type="ORF">EZS28_007978</name>
</gene>
<comment type="similarity">
    <text evidence="1">Belongs to the prefoldin subunit beta family.</text>
</comment>
<dbReference type="CDD" id="cd23163">
    <property type="entry name" value="Prefoldin_2"/>
    <property type="match status" value="1"/>
</dbReference>
<evidence type="ECO:0000256" key="1">
    <source>
        <dbReference type="ARBA" id="ARBA00008045"/>
    </source>
</evidence>
<dbReference type="GO" id="GO:0006457">
    <property type="term" value="P:protein folding"/>
    <property type="evidence" value="ECO:0007669"/>
    <property type="project" value="InterPro"/>
</dbReference>
<feature type="compositionally biased region" description="Low complexity" evidence="3">
    <location>
        <begin position="100"/>
        <end position="115"/>
    </location>
</feature>
<dbReference type="SUPFAM" id="SSF46579">
    <property type="entry name" value="Prefoldin"/>
    <property type="match status" value="1"/>
</dbReference>
<feature type="compositionally biased region" description="Basic and acidic residues" evidence="3">
    <location>
        <begin position="117"/>
        <end position="126"/>
    </location>
</feature>
<dbReference type="GO" id="GO:0016272">
    <property type="term" value="C:prefoldin complex"/>
    <property type="evidence" value="ECO:0007669"/>
    <property type="project" value="InterPro"/>
</dbReference>
<accession>A0A5J4WPG9</accession>
<comment type="caution">
    <text evidence="4">The sequence shown here is derived from an EMBL/GenBank/DDBJ whole genome shotgun (WGS) entry which is preliminary data.</text>
</comment>
<evidence type="ECO:0000313" key="5">
    <source>
        <dbReference type="Proteomes" id="UP000324800"/>
    </source>
</evidence>
<name>A0A5J4WPG9_9EUKA</name>